<dbReference type="InterPro" id="IPR045334">
    <property type="entry name" value="INTS3"/>
</dbReference>
<dbReference type="InterPro" id="IPR019333">
    <property type="entry name" value="INTS3_N"/>
</dbReference>
<dbReference type="Proteomes" id="UP001489004">
    <property type="component" value="Unassembled WGS sequence"/>
</dbReference>
<dbReference type="PANTHER" id="PTHR13587">
    <property type="entry name" value="INTEGRATOR COMPLEX SUBUNIT 3"/>
    <property type="match status" value="1"/>
</dbReference>
<sequence length="835" mass="90158">MPLAERPATALYERPPVVGGLELHRHWSESWAKHQAVLASESSADVVDLLQADIAPVPEVTCALLYAVLTDKANAARYLGLLNQQASRDRFACCTAQLNALVPAYYCCLKEAVRGQLLLLLRELVAWEAAGADTLCLALLRQVVSGSMEGQNVWLACSLVDVLRHQVAWMRRGLKDHLLLHAALYTVLRMLPEAAKGGSPAIDALRSHGSALAANLLTEHWQECAGAGRDLIRCLQDVSNMPEFRSIWAALLAGRAPGAEPGALPGQPDALTHVLSTRTPKDVLSSRLTPDAEVQLYFIMSQVRNGNHKRYQTWYTAKHLQGPHAETLIPDLVRYIVGVYHPANYVLASDIIPRWAVLGWLLQYPRTATGQANTRLALLFDWPFFVPQTDSIMNIEPAMLLMTRSIPRYATMTNALLEFLIIASEHFWPCGRALVRRGLGAAVDTLVKRGVVRNLNGLARCEEVAPHLRRQLDHLFPAHANSGLSREAVGRASTSGPADSTSPATSASEGPSSSTRPAQEPARDSAPSQAARREGRKHAWEEAGSSEGQDAKRLRVQAPGEAPPGQLSADDTSEQSEEMESEGGEEAGTLQQQLGQSLAALGAAAMQAQRAGELPDILRSLLDALAAAETGQTASAKKRKRGEQKEAEASATLDMLIKEAAASITSRVELAAESDGSMPWWQDAGMDEVREGHNGSGEGQAGGSLAGSLARWALEEGEAGRQHLALRLLADLRNSQATCTIENHNPGGLQRELFVEDLRICLAWGLPPFQRLLPALLRACPALFAANAPALYLLTAAADPPLTQRLASPPENGTCSADKAKTPRPRAKKMAQVQK</sequence>
<dbReference type="EMBL" id="JALJOR010000006">
    <property type="protein sequence ID" value="KAK9815536.1"/>
    <property type="molecule type" value="Genomic_DNA"/>
</dbReference>
<evidence type="ECO:0000313" key="4">
    <source>
        <dbReference type="Proteomes" id="UP001489004"/>
    </source>
</evidence>
<protein>
    <recommendedName>
        <fullName evidence="2">Integrator complex subunit 3 N-terminal domain-containing protein</fullName>
    </recommendedName>
</protein>
<comment type="caution">
    <text evidence="3">The sequence shown here is derived from an EMBL/GenBank/DDBJ whole genome shotgun (WGS) entry which is preliminary data.</text>
</comment>
<feature type="compositionally biased region" description="Acidic residues" evidence="1">
    <location>
        <begin position="571"/>
        <end position="585"/>
    </location>
</feature>
<keyword evidence="4" id="KW-1185">Reference proteome</keyword>
<accession>A0AAW1Q402</accession>
<evidence type="ECO:0000313" key="3">
    <source>
        <dbReference type="EMBL" id="KAK9815536.1"/>
    </source>
</evidence>
<proteinExistence type="predicted"/>
<dbReference type="Pfam" id="PF10189">
    <property type="entry name" value="Ints3_N"/>
    <property type="match status" value="1"/>
</dbReference>
<feature type="compositionally biased region" description="Basic and acidic residues" evidence="1">
    <location>
        <begin position="531"/>
        <end position="541"/>
    </location>
</feature>
<dbReference type="AlphaFoldDB" id="A0AAW1Q402"/>
<dbReference type="GO" id="GO:0005737">
    <property type="term" value="C:cytoplasm"/>
    <property type="evidence" value="ECO:0007669"/>
    <property type="project" value="TreeGrafter"/>
</dbReference>
<gene>
    <name evidence="3" type="ORF">WJX72_005348</name>
</gene>
<feature type="domain" description="Integrator complex subunit 3 N-terminal" evidence="2">
    <location>
        <begin position="59"/>
        <end position="472"/>
    </location>
</feature>
<name>A0AAW1Q402_9CHLO</name>
<evidence type="ECO:0000259" key="2">
    <source>
        <dbReference type="Pfam" id="PF10189"/>
    </source>
</evidence>
<feature type="region of interest" description="Disordered" evidence="1">
    <location>
        <begin position="484"/>
        <end position="588"/>
    </location>
</feature>
<organism evidence="3 4">
    <name type="scientific">[Myrmecia] bisecta</name>
    <dbReference type="NCBI Taxonomy" id="41462"/>
    <lineage>
        <taxon>Eukaryota</taxon>
        <taxon>Viridiplantae</taxon>
        <taxon>Chlorophyta</taxon>
        <taxon>core chlorophytes</taxon>
        <taxon>Trebouxiophyceae</taxon>
        <taxon>Trebouxiales</taxon>
        <taxon>Trebouxiaceae</taxon>
        <taxon>Myrmecia</taxon>
    </lineage>
</organism>
<feature type="region of interest" description="Disordered" evidence="1">
    <location>
        <begin position="804"/>
        <end position="835"/>
    </location>
</feature>
<feature type="compositionally biased region" description="Low complexity" evidence="1">
    <location>
        <begin position="492"/>
        <end position="508"/>
    </location>
</feature>
<evidence type="ECO:0000256" key="1">
    <source>
        <dbReference type="SAM" id="MobiDB-lite"/>
    </source>
</evidence>
<dbReference type="PANTHER" id="PTHR13587:SF7">
    <property type="entry name" value="INTEGRATOR COMPLEX SUBUNIT 3"/>
    <property type="match status" value="1"/>
</dbReference>
<reference evidence="3 4" key="1">
    <citation type="journal article" date="2024" name="Nat. Commun.">
        <title>Phylogenomics reveals the evolutionary origins of lichenization in chlorophyte algae.</title>
        <authorList>
            <person name="Puginier C."/>
            <person name="Libourel C."/>
            <person name="Otte J."/>
            <person name="Skaloud P."/>
            <person name="Haon M."/>
            <person name="Grisel S."/>
            <person name="Petersen M."/>
            <person name="Berrin J.G."/>
            <person name="Delaux P.M."/>
            <person name="Dal Grande F."/>
            <person name="Keller J."/>
        </authorList>
    </citation>
    <scope>NUCLEOTIDE SEQUENCE [LARGE SCALE GENOMIC DNA]</scope>
    <source>
        <strain evidence="3 4">SAG 2043</strain>
    </source>
</reference>